<dbReference type="Gene3D" id="3.30.1200.10">
    <property type="entry name" value="YggU-like"/>
    <property type="match status" value="1"/>
</dbReference>
<sequence>MYIKIKVQAGAKKEKIEKKKDNQYTISVKEPAERNLANARIREIIAYIYKVNIKSVRIISGHQSQSKILSINI</sequence>
<dbReference type="Proteomes" id="UP000034952">
    <property type="component" value="Unassembled WGS sequence"/>
</dbReference>
<comment type="caution">
    <text evidence="2">The sequence shown here is derived from an EMBL/GenBank/DDBJ whole genome shotgun (WGS) entry which is preliminary data.</text>
</comment>
<accession>A0A0G0EI07</accession>
<dbReference type="NCBIfam" id="TIGR00251">
    <property type="entry name" value="DUF167 family protein"/>
    <property type="match status" value="1"/>
</dbReference>
<evidence type="ECO:0000313" key="2">
    <source>
        <dbReference type="EMBL" id="KKP66962.1"/>
    </source>
</evidence>
<gene>
    <name evidence="2" type="ORF">UR64_C0001G0041</name>
</gene>
<name>A0A0G0EI07_9BACT</name>
<evidence type="ECO:0000313" key="3">
    <source>
        <dbReference type="Proteomes" id="UP000034952"/>
    </source>
</evidence>
<organism evidence="2 3">
    <name type="scientific">Candidatus Nomurabacteria bacterium GW2011_GWE1_35_16</name>
    <dbReference type="NCBI Taxonomy" id="1618761"/>
    <lineage>
        <taxon>Bacteria</taxon>
        <taxon>Candidatus Nomuraibacteriota</taxon>
    </lineage>
</organism>
<dbReference type="SUPFAM" id="SSF69786">
    <property type="entry name" value="YggU-like"/>
    <property type="match status" value="1"/>
</dbReference>
<dbReference type="SMART" id="SM01152">
    <property type="entry name" value="DUF167"/>
    <property type="match status" value="1"/>
</dbReference>
<dbReference type="InterPro" id="IPR036591">
    <property type="entry name" value="YggU-like_sf"/>
</dbReference>
<dbReference type="AlphaFoldDB" id="A0A0G0EI07"/>
<dbReference type="InterPro" id="IPR003746">
    <property type="entry name" value="DUF167"/>
</dbReference>
<evidence type="ECO:0000256" key="1">
    <source>
        <dbReference type="ARBA" id="ARBA00010364"/>
    </source>
</evidence>
<reference evidence="2 3" key="1">
    <citation type="journal article" date="2015" name="Nature">
        <title>rRNA introns, odd ribosomes, and small enigmatic genomes across a large radiation of phyla.</title>
        <authorList>
            <person name="Brown C.T."/>
            <person name="Hug L.A."/>
            <person name="Thomas B.C."/>
            <person name="Sharon I."/>
            <person name="Castelle C.J."/>
            <person name="Singh A."/>
            <person name="Wilkins M.J."/>
            <person name="Williams K.H."/>
            <person name="Banfield J.F."/>
        </authorList>
    </citation>
    <scope>NUCLEOTIDE SEQUENCE [LARGE SCALE GENOMIC DNA]</scope>
</reference>
<comment type="similarity">
    <text evidence="1">Belongs to the UPF0235 family.</text>
</comment>
<dbReference type="EMBL" id="LBPY01000001">
    <property type="protein sequence ID" value="KKP66962.1"/>
    <property type="molecule type" value="Genomic_DNA"/>
</dbReference>
<dbReference type="Pfam" id="PF02594">
    <property type="entry name" value="DUF167"/>
    <property type="match status" value="1"/>
</dbReference>
<protein>
    <submittedName>
        <fullName evidence="2">Uncharacterized protein</fullName>
    </submittedName>
</protein>
<proteinExistence type="inferred from homology"/>